<dbReference type="OMA" id="RINFESN"/>
<protein>
    <recommendedName>
        <fullName evidence="8">Apple domain-containing protein</fullName>
    </recommendedName>
</protein>
<evidence type="ECO:0000313" key="6">
    <source>
        <dbReference type="EnsemblMetazoa" id="CapteP202744"/>
    </source>
</evidence>
<dbReference type="EMBL" id="AMQN01015519">
    <property type="status" value="NOT_ANNOTATED_CDS"/>
    <property type="molecule type" value="Genomic_DNA"/>
</dbReference>
<dbReference type="InterPro" id="IPR003591">
    <property type="entry name" value="Leu-rich_rpt_typical-subtyp"/>
</dbReference>
<feature type="signal peptide" evidence="4">
    <location>
        <begin position="1"/>
        <end position="16"/>
    </location>
</feature>
<evidence type="ECO:0000256" key="4">
    <source>
        <dbReference type="SAM" id="SignalP"/>
    </source>
</evidence>
<keyword evidence="2 4" id="KW-0732">Signal</keyword>
<organism evidence="5">
    <name type="scientific">Capitella teleta</name>
    <name type="common">Polychaete worm</name>
    <dbReference type="NCBI Taxonomy" id="283909"/>
    <lineage>
        <taxon>Eukaryota</taxon>
        <taxon>Metazoa</taxon>
        <taxon>Spiralia</taxon>
        <taxon>Lophotrochozoa</taxon>
        <taxon>Annelida</taxon>
        <taxon>Polychaeta</taxon>
        <taxon>Sedentaria</taxon>
        <taxon>Scolecida</taxon>
        <taxon>Capitellidae</taxon>
        <taxon>Capitella</taxon>
    </lineage>
</organism>
<feature type="chain" id="PRO_5008786782" description="Apple domain-containing protein" evidence="4">
    <location>
        <begin position="17"/>
        <end position="501"/>
    </location>
</feature>
<reference evidence="7" key="1">
    <citation type="submission" date="2012-12" db="EMBL/GenBank/DDBJ databases">
        <authorList>
            <person name="Hellsten U."/>
            <person name="Grimwood J."/>
            <person name="Chapman J.A."/>
            <person name="Shapiro H."/>
            <person name="Aerts A."/>
            <person name="Otillar R.P."/>
            <person name="Terry A.Y."/>
            <person name="Boore J.L."/>
            <person name="Simakov O."/>
            <person name="Marletaz F."/>
            <person name="Cho S.-J."/>
            <person name="Edsinger-Gonzales E."/>
            <person name="Havlak P."/>
            <person name="Kuo D.-H."/>
            <person name="Larsson T."/>
            <person name="Lv J."/>
            <person name="Arendt D."/>
            <person name="Savage R."/>
            <person name="Osoegawa K."/>
            <person name="de Jong P."/>
            <person name="Lindberg D.R."/>
            <person name="Seaver E.C."/>
            <person name="Weisblat D.A."/>
            <person name="Putnam N.H."/>
            <person name="Grigoriev I.V."/>
            <person name="Rokhsar D.S."/>
        </authorList>
    </citation>
    <scope>NUCLEOTIDE SEQUENCE</scope>
    <source>
        <strain evidence="7">I ESC-2004</strain>
    </source>
</reference>
<dbReference type="SUPFAM" id="SSF52058">
    <property type="entry name" value="L domain-like"/>
    <property type="match status" value="1"/>
</dbReference>
<dbReference type="GO" id="GO:0031012">
    <property type="term" value="C:extracellular matrix"/>
    <property type="evidence" value="ECO:0007669"/>
    <property type="project" value="TreeGrafter"/>
</dbReference>
<reference evidence="5 7" key="2">
    <citation type="journal article" date="2013" name="Nature">
        <title>Insights into bilaterian evolution from three spiralian genomes.</title>
        <authorList>
            <person name="Simakov O."/>
            <person name="Marletaz F."/>
            <person name="Cho S.J."/>
            <person name="Edsinger-Gonzales E."/>
            <person name="Havlak P."/>
            <person name="Hellsten U."/>
            <person name="Kuo D.H."/>
            <person name="Larsson T."/>
            <person name="Lv J."/>
            <person name="Arendt D."/>
            <person name="Savage R."/>
            <person name="Osoegawa K."/>
            <person name="de Jong P."/>
            <person name="Grimwood J."/>
            <person name="Chapman J.A."/>
            <person name="Shapiro H."/>
            <person name="Aerts A."/>
            <person name="Otillar R.P."/>
            <person name="Terry A.Y."/>
            <person name="Boore J.L."/>
            <person name="Grigoriev I.V."/>
            <person name="Lindberg D.R."/>
            <person name="Seaver E.C."/>
            <person name="Weisblat D.A."/>
            <person name="Putnam N.H."/>
            <person name="Rokhsar D.S."/>
        </authorList>
    </citation>
    <scope>NUCLEOTIDE SEQUENCE</scope>
    <source>
        <strain evidence="5 7">I ESC-2004</strain>
    </source>
</reference>
<dbReference type="OrthoDB" id="6162395at2759"/>
<dbReference type="PANTHER" id="PTHR24373">
    <property type="entry name" value="SLIT RELATED LEUCINE-RICH REPEAT NEURONAL PROTEIN"/>
    <property type="match status" value="1"/>
</dbReference>
<dbReference type="InterPro" id="IPR001611">
    <property type="entry name" value="Leu-rich_rpt"/>
</dbReference>
<reference evidence="6" key="3">
    <citation type="submission" date="2015-06" db="UniProtKB">
        <authorList>
            <consortium name="EnsemblMetazoa"/>
        </authorList>
    </citation>
    <scope>IDENTIFICATION</scope>
</reference>
<keyword evidence="7" id="KW-1185">Reference proteome</keyword>
<dbReference type="AlphaFoldDB" id="R7T9N8"/>
<dbReference type="GO" id="GO:0005615">
    <property type="term" value="C:extracellular space"/>
    <property type="evidence" value="ECO:0007669"/>
    <property type="project" value="TreeGrafter"/>
</dbReference>
<evidence type="ECO:0000256" key="2">
    <source>
        <dbReference type="ARBA" id="ARBA00022729"/>
    </source>
</evidence>
<proteinExistence type="predicted"/>
<evidence type="ECO:0008006" key="8">
    <source>
        <dbReference type="Google" id="ProtNLM"/>
    </source>
</evidence>
<dbReference type="STRING" id="283909.R7T9N8"/>
<dbReference type="InterPro" id="IPR050328">
    <property type="entry name" value="Dev_Immune_Receptor"/>
</dbReference>
<gene>
    <name evidence="5" type="ORF">CAPTEDRAFT_202744</name>
</gene>
<dbReference type="InterPro" id="IPR032675">
    <property type="entry name" value="LRR_dom_sf"/>
</dbReference>
<keyword evidence="1" id="KW-0433">Leucine-rich repeat</keyword>
<accession>R7T9N8</accession>
<name>R7T9N8_CAPTE</name>
<dbReference type="Gene3D" id="3.80.10.10">
    <property type="entry name" value="Ribonuclease Inhibitor"/>
    <property type="match status" value="2"/>
</dbReference>
<evidence type="ECO:0000313" key="7">
    <source>
        <dbReference type="Proteomes" id="UP000014760"/>
    </source>
</evidence>
<dbReference type="EMBL" id="KB311984">
    <property type="protein sequence ID" value="ELT88110.1"/>
    <property type="molecule type" value="Genomic_DNA"/>
</dbReference>
<dbReference type="PANTHER" id="PTHR24373:SF370">
    <property type="entry name" value="FISH-LIPS, ISOFORM E"/>
    <property type="match status" value="1"/>
</dbReference>
<sequence length="501" mass="56368">MALKLIYLCFLCTIEAGITVYENSKDHTTVPVDEISVDVFMLHLENNQIAAVDWFPVYPDLRFLYLDNNKLSEFPNLHNVSDITTLELDHNNISYIATERIGQLSKLEKLMLNDNWLTHIPDVSLPNLKIMYIGFNKLNTFPSMRYYLEYLTKLKYLNMGSVHLANVSFPPLPVLQSLSLFYSKSMETWPDFTHVYSLTLIDISYSKLTTLPLAKFAHMPLKTLKIPNNYITLDEVDDICIPSLQHLDLGANDFNGFPNWTNIGCSLLQLDLDYNDVNTFDDSYLDAYPELLRLDISHGDIQEFPILNRNGPRLEKFNIADHKITTLESKHLRPLKDCTEIKVNNNLLKNLPNLCNVDFSGTAMIYVGENTFHCNGYLVLSVEAAKLVEGVQFEFTDALCETPTSLAGREITGVLMSETTAPGIIEEPPPMSVFHDVDPPAGCGHPVSSVGPATSPIACAVRCTMTPSCGSYGFKDGVCALTSPNYETTEVYNGLRWYILQ</sequence>
<evidence type="ECO:0000313" key="5">
    <source>
        <dbReference type="EMBL" id="ELT88110.1"/>
    </source>
</evidence>
<evidence type="ECO:0000256" key="3">
    <source>
        <dbReference type="ARBA" id="ARBA00022737"/>
    </source>
</evidence>
<keyword evidence="3" id="KW-0677">Repeat</keyword>
<dbReference type="SMART" id="SM00369">
    <property type="entry name" value="LRR_TYP"/>
    <property type="match status" value="3"/>
</dbReference>
<evidence type="ECO:0000256" key="1">
    <source>
        <dbReference type="ARBA" id="ARBA00022614"/>
    </source>
</evidence>
<dbReference type="EnsemblMetazoa" id="CapteT202744">
    <property type="protein sequence ID" value="CapteP202744"/>
    <property type="gene ID" value="CapteG202744"/>
</dbReference>
<dbReference type="HOGENOM" id="CLU_505520_0_0_1"/>
<dbReference type="SMART" id="SM00364">
    <property type="entry name" value="LRR_BAC"/>
    <property type="match status" value="4"/>
</dbReference>
<dbReference type="PROSITE" id="PS51450">
    <property type="entry name" value="LRR"/>
    <property type="match status" value="2"/>
</dbReference>
<dbReference type="Proteomes" id="UP000014760">
    <property type="component" value="Unassembled WGS sequence"/>
</dbReference>